<evidence type="ECO:0000259" key="2">
    <source>
        <dbReference type="SMART" id="SM00703"/>
    </source>
</evidence>
<feature type="transmembrane region" description="Helical" evidence="1">
    <location>
        <begin position="189"/>
        <end position="212"/>
    </location>
</feature>
<dbReference type="GeneID" id="115875002"/>
<dbReference type="Proteomes" id="UP000504635">
    <property type="component" value="Unplaced"/>
</dbReference>
<evidence type="ECO:0000313" key="3">
    <source>
        <dbReference type="Proteomes" id="UP000504635"/>
    </source>
</evidence>
<dbReference type="InterPro" id="IPR006621">
    <property type="entry name" value="Nose-resist-to-fluoxetine_N"/>
</dbReference>
<feature type="transmembrane region" description="Helical" evidence="1">
    <location>
        <begin position="604"/>
        <end position="626"/>
    </location>
</feature>
<keyword evidence="1" id="KW-0472">Membrane</keyword>
<feature type="domain" description="Nose resistant-to-fluoxetine protein N-terminal" evidence="2">
    <location>
        <begin position="62"/>
        <end position="182"/>
    </location>
</feature>
<feature type="transmembrane region" description="Helical" evidence="1">
    <location>
        <begin position="256"/>
        <end position="274"/>
    </location>
</feature>
<keyword evidence="1" id="KW-0812">Transmembrane</keyword>
<evidence type="ECO:0000313" key="4">
    <source>
        <dbReference type="RefSeq" id="XP_030746174.1"/>
    </source>
</evidence>
<dbReference type="GO" id="GO:0016747">
    <property type="term" value="F:acyltransferase activity, transferring groups other than amino-acyl groups"/>
    <property type="evidence" value="ECO:0007669"/>
    <property type="project" value="InterPro"/>
</dbReference>
<protein>
    <submittedName>
        <fullName evidence="4">Nose resistant to fluoxetine protein 6-like</fullName>
    </submittedName>
</protein>
<accession>A0A6J2X5H3</accession>
<dbReference type="PANTHER" id="PTHR11161">
    <property type="entry name" value="O-ACYLTRANSFERASE"/>
    <property type="match status" value="1"/>
</dbReference>
<feature type="transmembrane region" description="Helical" evidence="1">
    <location>
        <begin position="472"/>
        <end position="489"/>
    </location>
</feature>
<evidence type="ECO:0000256" key="1">
    <source>
        <dbReference type="SAM" id="Phobius"/>
    </source>
</evidence>
<dbReference type="RefSeq" id="XP_030746174.1">
    <property type="nucleotide sequence ID" value="XM_030890314.1"/>
</dbReference>
<keyword evidence="1" id="KW-1133">Transmembrane helix</keyword>
<dbReference type="PANTHER" id="PTHR11161:SF72">
    <property type="entry name" value="FI21449P1"/>
    <property type="match status" value="1"/>
</dbReference>
<reference evidence="4" key="1">
    <citation type="submission" date="2025-08" db="UniProtKB">
        <authorList>
            <consortium name="RefSeq"/>
        </authorList>
    </citation>
    <scope>IDENTIFICATION</scope>
    <source>
        <tissue evidence="4">Gonads</tissue>
    </source>
</reference>
<proteinExistence type="predicted"/>
<feature type="transmembrane region" description="Helical" evidence="1">
    <location>
        <begin position="575"/>
        <end position="592"/>
    </location>
</feature>
<dbReference type="InterPro" id="IPR002656">
    <property type="entry name" value="Acyl_transf_3_dom"/>
</dbReference>
<dbReference type="KEGG" id="soy:115875002"/>
<feature type="transmembrane region" description="Helical" evidence="1">
    <location>
        <begin position="501"/>
        <end position="521"/>
    </location>
</feature>
<organism evidence="3 4">
    <name type="scientific">Sitophilus oryzae</name>
    <name type="common">Rice weevil</name>
    <name type="synonym">Curculio oryzae</name>
    <dbReference type="NCBI Taxonomy" id="7048"/>
    <lineage>
        <taxon>Eukaryota</taxon>
        <taxon>Metazoa</taxon>
        <taxon>Ecdysozoa</taxon>
        <taxon>Arthropoda</taxon>
        <taxon>Hexapoda</taxon>
        <taxon>Insecta</taxon>
        <taxon>Pterygota</taxon>
        <taxon>Neoptera</taxon>
        <taxon>Endopterygota</taxon>
        <taxon>Coleoptera</taxon>
        <taxon>Polyphaga</taxon>
        <taxon>Cucujiformia</taxon>
        <taxon>Curculionidae</taxon>
        <taxon>Dryophthorinae</taxon>
        <taxon>Sitophilus</taxon>
    </lineage>
</organism>
<sequence>MILFKTLLTMNTKVAIVFVFWTLLIRVKCDLSNLSEKVLKKVVIDGVTFNEFVDKIMELNISTECYNQLKMLNETEDLLYKMADAWSKPYSGMNFSSKLELGNFDECINIDYTGSEGRVLGRYCAMGLIIPTSFNLSDLTSLVQDSYKLATCIPDKCTSEDLSQILPEPILNQYACSTKEDNTELDTGAIVTLAIIATVVAFMLFQTAYDVYFHLNEQKVKSPYLVAFSVFTNGKKLFHTSKGNSEQILCFNGLKFITMMWIIAGHGAAFWEIVPTTYGKAYAEWYYSHSSNYLRMALYGVDTFFYIAGFLMAYQYFKTEVKKPVTVQTAKVPILIIYRYLRLTPALLMCFLFVTYLARFIGSGPGFNVGQASFIKPCKENWWSFFLYIQNYYNPTNLCITATWYLSADMQLFLFAIPVTILLAMVYKRRYTVFMGILFVMNLIFIVLPIFTKLKLTRDLDPDFSSEYDSHSRLNVYFIGFMFGAYVRHNKQHLKKINNKLNLFIWCVVLIGMYVTAYVTYGFTYEYEVKAIAISLGRPIWCLQLCWIVYSCLVGQGGIINWFLSCGFMQLGGKLVYCLYLMHGPIISYTAMETRTTLHFTDYILFYNFCGHLIVTTFVAIFWTLAFESPVIILEKALLRGSGRSKYTKNKIFTQVTYLL</sequence>
<keyword evidence="3" id="KW-1185">Reference proteome</keyword>
<feature type="transmembrane region" description="Helical" evidence="1">
    <location>
        <begin position="404"/>
        <end position="426"/>
    </location>
</feature>
<dbReference type="Pfam" id="PF01757">
    <property type="entry name" value="Acyl_transf_3"/>
    <property type="match status" value="1"/>
</dbReference>
<feature type="transmembrane region" description="Helical" evidence="1">
    <location>
        <begin position="541"/>
        <end position="563"/>
    </location>
</feature>
<dbReference type="InParanoid" id="A0A6J2X5H3"/>
<dbReference type="AlphaFoldDB" id="A0A6J2X5H3"/>
<dbReference type="SMART" id="SM00703">
    <property type="entry name" value="NRF"/>
    <property type="match status" value="1"/>
</dbReference>
<dbReference type="InterPro" id="IPR052728">
    <property type="entry name" value="O2_lipid_transport_reg"/>
</dbReference>
<feature type="transmembrane region" description="Helical" evidence="1">
    <location>
        <begin position="433"/>
        <end position="452"/>
    </location>
</feature>
<dbReference type="Pfam" id="PF20146">
    <property type="entry name" value="NRF"/>
    <property type="match status" value="1"/>
</dbReference>
<feature type="transmembrane region" description="Helical" evidence="1">
    <location>
        <begin position="337"/>
        <end position="358"/>
    </location>
</feature>
<gene>
    <name evidence="4" type="primary">LOC115875002</name>
</gene>
<name>A0A6J2X5H3_SITOR</name>
<dbReference type="OrthoDB" id="118951at2759"/>
<feature type="transmembrane region" description="Helical" evidence="1">
    <location>
        <begin position="294"/>
        <end position="317"/>
    </location>
</feature>